<dbReference type="GO" id="GO:0005524">
    <property type="term" value="F:ATP binding"/>
    <property type="evidence" value="ECO:0007669"/>
    <property type="project" value="UniProtKB-KW"/>
</dbReference>
<dbReference type="NCBIfam" id="NF010191">
    <property type="entry name" value="PRK13670.1"/>
    <property type="match status" value="1"/>
</dbReference>
<keyword evidence="2" id="KW-0067">ATP-binding</keyword>
<dbReference type="AlphaFoldDB" id="A0A1M6LGF5"/>
<name>A0A1M6LGF5_9FIRM</name>
<feature type="binding site" evidence="2">
    <location>
        <position position="168"/>
    </location>
    <ligand>
        <name>ATP</name>
        <dbReference type="ChEBI" id="CHEBI:30616"/>
    </ligand>
</feature>
<keyword evidence="2" id="KW-0547">Nucleotide-binding</keyword>
<keyword evidence="4" id="KW-1185">Reference proteome</keyword>
<dbReference type="GO" id="GO:0000049">
    <property type="term" value="F:tRNA binding"/>
    <property type="evidence" value="ECO:0007669"/>
    <property type="project" value="UniProtKB-KW"/>
</dbReference>
<sequence>MKILGIIAEYNPFHNGHKYHLNKSLKITGATHTIAVMSGNFLQRGEPALFDKWERAKMCIKEGLDLVIELPTIYACNSAEFFAKGSISILNFLNIVDYICFGSESGKIENLKNIADILCDEPKEYKLLLKKYLNTGITFPKARELALKEYLKQFSILNMKEDVLNSPNNILAIEYLKALKQLNSSIKPITIERIKADYNSDKFYENICSATAIRKFLLNNLDKIDTLKNVIPENSFEILIDNILKSKGPIFIHDLEQIIFYKLRTASPNDLKQIHDINEGLENRLKKACLISNSLKELIDNIKTKRYALTRIQRILINSLINITKSDIELIKKDFQPKYLRILGFSKKGTDIIKMIKKSCDIPIITNLKQYYPQDKIAKRILEIDIISSDIYSLLYKNKSMKRGSYDYIKKPYIDFK</sequence>
<feature type="binding site" evidence="2">
    <location>
        <begin position="7"/>
        <end position="20"/>
    </location>
    <ligand>
        <name>ATP</name>
        <dbReference type="ChEBI" id="CHEBI:30616"/>
    </ligand>
</feature>
<proteinExistence type="inferred from homology"/>
<dbReference type="STRING" id="1121266.SAMN02745883_00195"/>
<keyword evidence="3" id="KW-0808">Transferase</keyword>
<dbReference type="InterPro" id="IPR014729">
    <property type="entry name" value="Rossmann-like_a/b/a_fold"/>
</dbReference>
<dbReference type="Gene3D" id="3.40.50.620">
    <property type="entry name" value="HUPs"/>
    <property type="match status" value="1"/>
</dbReference>
<dbReference type="Pfam" id="PF05636">
    <property type="entry name" value="HIGH_NTase1"/>
    <property type="match status" value="1"/>
</dbReference>
<keyword evidence="2" id="KW-0694">RNA-binding</keyword>
<accession>A0A1M6LGF5</accession>
<evidence type="ECO:0000256" key="1">
    <source>
        <dbReference type="ARBA" id="ARBA00022694"/>
    </source>
</evidence>
<dbReference type="EMBL" id="FRAJ01000003">
    <property type="protein sequence ID" value="SHJ70198.1"/>
    <property type="molecule type" value="Genomic_DNA"/>
</dbReference>
<keyword evidence="2" id="KW-0820">tRNA-binding</keyword>
<feature type="binding site" evidence="2">
    <location>
        <begin position="193"/>
        <end position="194"/>
    </location>
    <ligand>
        <name>ATP</name>
        <dbReference type="ChEBI" id="CHEBI:30616"/>
    </ligand>
</feature>
<comment type="catalytic activity">
    <reaction evidence="2">
        <text>cytidine(34) in elongator tRNA(Met) + acetate + ATP = N(4)-acetylcytidine(34) in elongator tRNA(Met) + AMP + diphosphate</text>
        <dbReference type="Rhea" id="RHEA:58144"/>
        <dbReference type="Rhea" id="RHEA-COMP:10693"/>
        <dbReference type="Rhea" id="RHEA-COMP:10694"/>
        <dbReference type="ChEBI" id="CHEBI:30089"/>
        <dbReference type="ChEBI" id="CHEBI:30616"/>
        <dbReference type="ChEBI" id="CHEBI:33019"/>
        <dbReference type="ChEBI" id="CHEBI:74900"/>
        <dbReference type="ChEBI" id="CHEBI:82748"/>
        <dbReference type="ChEBI" id="CHEBI:456215"/>
    </reaction>
</comment>
<dbReference type="RefSeq" id="WP_072965517.1">
    <property type="nucleotide sequence ID" value="NZ_FRAJ01000003.1"/>
</dbReference>
<dbReference type="InterPro" id="IPR008513">
    <property type="entry name" value="tRNA(Met)_cyd_acetate_ligase"/>
</dbReference>
<protein>
    <recommendedName>
        <fullName evidence="2">tRNA(Met) cytidine acetate ligase</fullName>
        <ecNumber evidence="2">6.3.4.-</ecNumber>
    </recommendedName>
</protein>
<dbReference type="PANTHER" id="PTHR37825:SF1">
    <property type="entry name" value="TRNA(MET) CYTIDINE ACETATE LIGASE"/>
    <property type="match status" value="1"/>
</dbReference>
<dbReference type="EC" id="6.3.4.-" evidence="2"/>
<comment type="similarity">
    <text evidence="2">Belongs to the TmcAL family.</text>
</comment>
<dbReference type="GO" id="GO:0016879">
    <property type="term" value="F:ligase activity, forming carbon-nitrogen bonds"/>
    <property type="evidence" value="ECO:0007669"/>
    <property type="project" value="UniProtKB-UniRule"/>
</dbReference>
<evidence type="ECO:0000256" key="2">
    <source>
        <dbReference type="HAMAP-Rule" id="MF_01539"/>
    </source>
</evidence>
<evidence type="ECO:0000313" key="3">
    <source>
        <dbReference type="EMBL" id="SHJ70198.1"/>
    </source>
</evidence>
<dbReference type="SUPFAM" id="SSF52374">
    <property type="entry name" value="Nucleotidylyl transferase"/>
    <property type="match status" value="1"/>
</dbReference>
<evidence type="ECO:0000313" key="4">
    <source>
        <dbReference type="Proteomes" id="UP000184082"/>
    </source>
</evidence>
<gene>
    <name evidence="2" type="primary">tmcAL</name>
    <name evidence="3" type="ORF">SAMN02745883_00195</name>
</gene>
<comment type="subcellular location">
    <subcellularLocation>
        <location evidence="2">Cytoplasm</location>
    </subcellularLocation>
</comment>
<dbReference type="GO" id="GO:0006400">
    <property type="term" value="P:tRNA modification"/>
    <property type="evidence" value="ECO:0007669"/>
    <property type="project" value="UniProtKB-UniRule"/>
</dbReference>
<dbReference type="HAMAP" id="MF_01539">
    <property type="entry name" value="TmcAL"/>
    <property type="match status" value="1"/>
</dbReference>
<feature type="binding site" evidence="2">
    <location>
        <position position="102"/>
    </location>
    <ligand>
        <name>ATP</name>
        <dbReference type="ChEBI" id="CHEBI:30616"/>
    </ligand>
</feature>
<keyword evidence="2" id="KW-0963">Cytoplasm</keyword>
<dbReference type="GO" id="GO:0005737">
    <property type="term" value="C:cytoplasm"/>
    <property type="evidence" value="ECO:0007669"/>
    <property type="project" value="UniProtKB-SubCell"/>
</dbReference>
<dbReference type="GO" id="GO:0016740">
    <property type="term" value="F:transferase activity"/>
    <property type="evidence" value="ECO:0007669"/>
    <property type="project" value="UniProtKB-KW"/>
</dbReference>
<organism evidence="3 4">
    <name type="scientific">Caminicella sporogenes DSM 14501</name>
    <dbReference type="NCBI Taxonomy" id="1121266"/>
    <lineage>
        <taxon>Bacteria</taxon>
        <taxon>Bacillati</taxon>
        <taxon>Bacillota</taxon>
        <taxon>Clostridia</taxon>
        <taxon>Peptostreptococcales</taxon>
        <taxon>Caminicellaceae</taxon>
        <taxon>Caminicella</taxon>
    </lineage>
</organism>
<dbReference type="PANTHER" id="PTHR37825">
    <property type="entry name" value="TRNA(MET) CYTIDINE ACETATE LIGASE"/>
    <property type="match status" value="1"/>
</dbReference>
<comment type="function">
    <text evidence="2">Catalyzes the formation of N(4)-acetylcytidine (ac(4)C) at the wobble position of elongator tRNA(Met), using acetate and ATP as substrates. First activates an acetate ion to form acetyladenylate (Ac-AMP) and then transfers the acetyl group to tRNA to form ac(4)C34.</text>
</comment>
<keyword evidence="1 2" id="KW-0819">tRNA processing</keyword>
<dbReference type="Proteomes" id="UP000184082">
    <property type="component" value="Unassembled WGS sequence"/>
</dbReference>
<keyword evidence="2" id="KW-0436">Ligase</keyword>
<reference evidence="3 4" key="1">
    <citation type="submission" date="2016-11" db="EMBL/GenBank/DDBJ databases">
        <authorList>
            <person name="Jaros S."/>
            <person name="Januszkiewicz K."/>
            <person name="Wedrychowicz H."/>
        </authorList>
    </citation>
    <scope>NUCLEOTIDE SEQUENCE [LARGE SCALE GENOMIC DNA]</scope>
    <source>
        <strain evidence="3 4">DSM 14501</strain>
    </source>
</reference>